<dbReference type="AlphaFoldDB" id="A0A9W8CLG4"/>
<organism evidence="2 3">
    <name type="scientific">Coemansia biformis</name>
    <dbReference type="NCBI Taxonomy" id="1286918"/>
    <lineage>
        <taxon>Eukaryota</taxon>
        <taxon>Fungi</taxon>
        <taxon>Fungi incertae sedis</taxon>
        <taxon>Zoopagomycota</taxon>
        <taxon>Kickxellomycotina</taxon>
        <taxon>Kickxellomycetes</taxon>
        <taxon>Kickxellales</taxon>
        <taxon>Kickxellaceae</taxon>
        <taxon>Coemansia</taxon>
    </lineage>
</organism>
<feature type="coiled-coil region" evidence="1">
    <location>
        <begin position="102"/>
        <end position="129"/>
    </location>
</feature>
<protein>
    <submittedName>
        <fullName evidence="2">Uncharacterized protein</fullName>
    </submittedName>
</protein>
<reference evidence="2" key="1">
    <citation type="submission" date="2022-07" db="EMBL/GenBank/DDBJ databases">
        <title>Phylogenomic reconstructions and comparative analyses of Kickxellomycotina fungi.</title>
        <authorList>
            <person name="Reynolds N.K."/>
            <person name="Stajich J.E."/>
            <person name="Barry K."/>
            <person name="Grigoriev I.V."/>
            <person name="Crous P."/>
            <person name="Smith M.E."/>
        </authorList>
    </citation>
    <scope>NUCLEOTIDE SEQUENCE</scope>
    <source>
        <strain evidence="2">BCRC 34381</strain>
    </source>
</reference>
<evidence type="ECO:0000256" key="1">
    <source>
        <dbReference type="SAM" id="Coils"/>
    </source>
</evidence>
<accession>A0A9W8CLG4</accession>
<dbReference type="Proteomes" id="UP001143981">
    <property type="component" value="Unassembled WGS sequence"/>
</dbReference>
<evidence type="ECO:0000313" key="2">
    <source>
        <dbReference type="EMBL" id="KAJ1718030.1"/>
    </source>
</evidence>
<sequence>PASPPRQDESQEPSVSLMGAAKSGLAWSITSSTARAATENFNQAVAAAAGVPRASDERFCALEDAMLSVDDEDDDWQLLSSDELGGAPGDAAEAEAQAAAHLVALRRENDDLQRSVERTRRAVEALTRVVFGTR</sequence>
<evidence type="ECO:0000313" key="3">
    <source>
        <dbReference type="Proteomes" id="UP001143981"/>
    </source>
</evidence>
<comment type="caution">
    <text evidence="2">The sequence shown here is derived from an EMBL/GenBank/DDBJ whole genome shotgun (WGS) entry which is preliminary data.</text>
</comment>
<keyword evidence="3" id="KW-1185">Reference proteome</keyword>
<keyword evidence="1" id="KW-0175">Coiled coil</keyword>
<dbReference type="EMBL" id="JANBOI010004007">
    <property type="protein sequence ID" value="KAJ1718030.1"/>
    <property type="molecule type" value="Genomic_DNA"/>
</dbReference>
<feature type="non-terminal residue" evidence="2">
    <location>
        <position position="1"/>
    </location>
</feature>
<proteinExistence type="predicted"/>
<name>A0A9W8CLG4_9FUNG</name>
<gene>
    <name evidence="2" type="ORF">LPJ61_006929</name>
</gene>